<feature type="region of interest" description="Disordered" evidence="1">
    <location>
        <begin position="177"/>
        <end position="209"/>
    </location>
</feature>
<dbReference type="RefSeq" id="WP_264224094.1">
    <property type="nucleotide sequence ID" value="NZ_CP107716.1"/>
</dbReference>
<feature type="chain" id="PRO_5046289489" description="LTXXQ motif family protein" evidence="2">
    <location>
        <begin position="28"/>
        <end position="209"/>
    </location>
</feature>
<organism evidence="3 4">
    <name type="scientific">Pelagibacterium flavum</name>
    <dbReference type="NCBI Taxonomy" id="2984530"/>
    <lineage>
        <taxon>Bacteria</taxon>
        <taxon>Pseudomonadati</taxon>
        <taxon>Pseudomonadota</taxon>
        <taxon>Alphaproteobacteria</taxon>
        <taxon>Hyphomicrobiales</taxon>
        <taxon>Devosiaceae</taxon>
        <taxon>Pelagibacterium</taxon>
    </lineage>
</organism>
<sequence length="209" mass="21803">MKNLTRTAIVTIAAASIGAATLAPALAQPFGGARDGVAVHQIQGEGARSFRPGGDNQMGHFRRGAAFGQGGGLVEMFFSNRGAEAIDIAAVRLTHLLELTEDQQGLLEDLRVAALDAFEDVQAARDEIAPVAEEEAEAPDLVARFAGMVAMTTARAEALETLQPTFEAFVESLDEAQLEKLTPQRPGGPRSAPSAPTTDAAPATPEVEG</sequence>
<evidence type="ECO:0000256" key="2">
    <source>
        <dbReference type="SAM" id="SignalP"/>
    </source>
</evidence>
<feature type="signal peptide" evidence="2">
    <location>
        <begin position="1"/>
        <end position="27"/>
    </location>
</feature>
<gene>
    <name evidence="3" type="ORF">OF122_09875</name>
</gene>
<keyword evidence="2" id="KW-0732">Signal</keyword>
<name>A0ABY6IIE5_9HYPH</name>
<dbReference type="Proteomes" id="UP001163882">
    <property type="component" value="Chromosome"/>
</dbReference>
<feature type="compositionally biased region" description="Low complexity" evidence="1">
    <location>
        <begin position="189"/>
        <end position="209"/>
    </location>
</feature>
<protein>
    <recommendedName>
        <fullName evidence="5">LTXXQ motif family protein</fullName>
    </recommendedName>
</protein>
<evidence type="ECO:0000313" key="3">
    <source>
        <dbReference type="EMBL" id="UYQ70399.1"/>
    </source>
</evidence>
<evidence type="ECO:0000313" key="4">
    <source>
        <dbReference type="Proteomes" id="UP001163882"/>
    </source>
</evidence>
<accession>A0ABY6IIE5</accession>
<evidence type="ECO:0008006" key="5">
    <source>
        <dbReference type="Google" id="ProtNLM"/>
    </source>
</evidence>
<proteinExistence type="predicted"/>
<dbReference type="EMBL" id="CP107716">
    <property type="protein sequence ID" value="UYQ70399.1"/>
    <property type="molecule type" value="Genomic_DNA"/>
</dbReference>
<keyword evidence="4" id="KW-1185">Reference proteome</keyword>
<evidence type="ECO:0000256" key="1">
    <source>
        <dbReference type="SAM" id="MobiDB-lite"/>
    </source>
</evidence>
<reference evidence="3" key="1">
    <citation type="submission" date="2022-10" db="EMBL/GenBank/DDBJ databases">
        <title>YIM 151497 complete genome.</title>
        <authorList>
            <person name="Chen X."/>
        </authorList>
    </citation>
    <scope>NUCLEOTIDE SEQUENCE</scope>
    <source>
        <strain evidence="3">YIM 151497</strain>
    </source>
</reference>